<evidence type="ECO:0000313" key="2">
    <source>
        <dbReference type="EMBL" id="MCI84338.1"/>
    </source>
</evidence>
<organism evidence="2 3">
    <name type="scientific">Trifolium medium</name>
    <dbReference type="NCBI Taxonomy" id="97028"/>
    <lineage>
        <taxon>Eukaryota</taxon>
        <taxon>Viridiplantae</taxon>
        <taxon>Streptophyta</taxon>
        <taxon>Embryophyta</taxon>
        <taxon>Tracheophyta</taxon>
        <taxon>Spermatophyta</taxon>
        <taxon>Magnoliopsida</taxon>
        <taxon>eudicotyledons</taxon>
        <taxon>Gunneridae</taxon>
        <taxon>Pentapetalae</taxon>
        <taxon>rosids</taxon>
        <taxon>fabids</taxon>
        <taxon>Fabales</taxon>
        <taxon>Fabaceae</taxon>
        <taxon>Papilionoideae</taxon>
        <taxon>50 kb inversion clade</taxon>
        <taxon>NPAAA clade</taxon>
        <taxon>Hologalegina</taxon>
        <taxon>IRL clade</taxon>
        <taxon>Trifolieae</taxon>
        <taxon>Trifolium</taxon>
    </lineage>
</organism>
<feature type="compositionally biased region" description="Acidic residues" evidence="1">
    <location>
        <begin position="54"/>
        <end position="64"/>
    </location>
</feature>
<keyword evidence="3" id="KW-1185">Reference proteome</keyword>
<name>A0A392V7N6_9FABA</name>
<feature type="non-terminal residue" evidence="2">
    <location>
        <position position="1"/>
    </location>
</feature>
<protein>
    <submittedName>
        <fullName evidence="2">Uncharacterized protein</fullName>
    </submittedName>
</protein>
<feature type="region of interest" description="Disordered" evidence="1">
    <location>
        <begin position="22"/>
        <end position="64"/>
    </location>
</feature>
<dbReference type="Proteomes" id="UP000265520">
    <property type="component" value="Unassembled WGS sequence"/>
</dbReference>
<dbReference type="AlphaFoldDB" id="A0A392V7N6"/>
<dbReference type="EMBL" id="LXQA011088557">
    <property type="protein sequence ID" value="MCI84338.1"/>
    <property type="molecule type" value="Genomic_DNA"/>
</dbReference>
<evidence type="ECO:0000256" key="1">
    <source>
        <dbReference type="SAM" id="MobiDB-lite"/>
    </source>
</evidence>
<accession>A0A392V7N6</accession>
<comment type="caution">
    <text evidence="2">The sequence shown here is derived from an EMBL/GenBank/DDBJ whole genome shotgun (WGS) entry which is preliminary data.</text>
</comment>
<sequence>NEYLVYVVIDLNRSIGALAEFSAGGSGRNEEAPTPTENEEGRRKNAFDLNELPPNDDDDETGEK</sequence>
<evidence type="ECO:0000313" key="3">
    <source>
        <dbReference type="Proteomes" id="UP000265520"/>
    </source>
</evidence>
<reference evidence="2 3" key="1">
    <citation type="journal article" date="2018" name="Front. Plant Sci.">
        <title>Red Clover (Trifolium pratense) and Zigzag Clover (T. medium) - A Picture of Genomic Similarities and Differences.</title>
        <authorList>
            <person name="Dluhosova J."/>
            <person name="Istvanek J."/>
            <person name="Nedelnik J."/>
            <person name="Repkova J."/>
        </authorList>
    </citation>
    <scope>NUCLEOTIDE SEQUENCE [LARGE SCALE GENOMIC DNA]</scope>
    <source>
        <strain evidence="3">cv. 10/8</strain>
        <tissue evidence="2">Leaf</tissue>
    </source>
</reference>
<proteinExistence type="predicted"/>